<accession>M3D8G0</accession>
<dbReference type="Proteomes" id="UP000016931">
    <property type="component" value="Unassembled WGS sequence"/>
</dbReference>
<gene>
    <name evidence="1" type="ORF">SEPMUDRAFT_148121</name>
</gene>
<organism evidence="1 2">
    <name type="scientific">Sphaerulina musiva (strain SO2202)</name>
    <name type="common">Poplar stem canker fungus</name>
    <name type="synonym">Septoria musiva</name>
    <dbReference type="NCBI Taxonomy" id="692275"/>
    <lineage>
        <taxon>Eukaryota</taxon>
        <taxon>Fungi</taxon>
        <taxon>Dikarya</taxon>
        <taxon>Ascomycota</taxon>
        <taxon>Pezizomycotina</taxon>
        <taxon>Dothideomycetes</taxon>
        <taxon>Dothideomycetidae</taxon>
        <taxon>Mycosphaerellales</taxon>
        <taxon>Mycosphaerellaceae</taxon>
        <taxon>Sphaerulina</taxon>
    </lineage>
</organism>
<name>M3D8G0_SPHMS</name>
<dbReference type="AlphaFoldDB" id="M3D8G0"/>
<dbReference type="GeneID" id="27901856"/>
<proteinExistence type="predicted"/>
<dbReference type="EMBL" id="KB456262">
    <property type="protein sequence ID" value="EMF14405.1"/>
    <property type="molecule type" value="Genomic_DNA"/>
</dbReference>
<reference evidence="1 2" key="1">
    <citation type="journal article" date="2012" name="PLoS Pathog.">
        <title>Diverse lifestyles and strategies of plant pathogenesis encoded in the genomes of eighteen Dothideomycetes fungi.</title>
        <authorList>
            <person name="Ohm R.A."/>
            <person name="Feau N."/>
            <person name="Henrissat B."/>
            <person name="Schoch C.L."/>
            <person name="Horwitz B.A."/>
            <person name="Barry K.W."/>
            <person name="Condon B.J."/>
            <person name="Copeland A.C."/>
            <person name="Dhillon B."/>
            <person name="Glaser F."/>
            <person name="Hesse C.N."/>
            <person name="Kosti I."/>
            <person name="LaButti K."/>
            <person name="Lindquist E.A."/>
            <person name="Lucas S."/>
            <person name="Salamov A.A."/>
            <person name="Bradshaw R.E."/>
            <person name="Ciuffetti L."/>
            <person name="Hamelin R.C."/>
            <person name="Kema G.H.J."/>
            <person name="Lawrence C."/>
            <person name="Scott J.A."/>
            <person name="Spatafora J.W."/>
            <person name="Turgeon B.G."/>
            <person name="de Wit P.J.G.M."/>
            <person name="Zhong S."/>
            <person name="Goodwin S.B."/>
            <person name="Grigoriev I.V."/>
        </authorList>
    </citation>
    <scope>NUCLEOTIDE SEQUENCE [LARGE SCALE GENOMIC DNA]</scope>
    <source>
        <strain evidence="1 2">SO2202</strain>
    </source>
</reference>
<sequence>MISTSEGSSLPTRAALSTSVSISSSSSPPHSKLLFGLTINARLHWSPRMPSSFVGIAPKVPSSPRRWASRNGAVRFRYIASFHFERKISRLGYILIGVSDGPVHDIRRRRK</sequence>
<evidence type="ECO:0000313" key="1">
    <source>
        <dbReference type="EMBL" id="EMF14405.1"/>
    </source>
</evidence>
<dbReference type="HOGENOM" id="CLU_2160006_0_0_1"/>
<dbReference type="RefSeq" id="XP_016762526.1">
    <property type="nucleotide sequence ID" value="XM_016904719.1"/>
</dbReference>
<keyword evidence="2" id="KW-1185">Reference proteome</keyword>
<protein>
    <submittedName>
        <fullName evidence="1">Uncharacterized protein</fullName>
    </submittedName>
</protein>
<evidence type="ECO:0000313" key="2">
    <source>
        <dbReference type="Proteomes" id="UP000016931"/>
    </source>
</evidence>